<keyword evidence="2" id="KW-0238">DNA-binding</keyword>
<evidence type="ECO:0000256" key="1">
    <source>
        <dbReference type="ARBA" id="ARBA00008857"/>
    </source>
</evidence>
<evidence type="ECO:0000313" key="5">
    <source>
        <dbReference type="Proteomes" id="UP000261257"/>
    </source>
</evidence>
<comment type="similarity">
    <text evidence="1">Belongs to the 'phage' integrase family.</text>
</comment>
<dbReference type="InterPro" id="IPR003540">
    <property type="entry name" value="ADP-ribosyltransferase"/>
</dbReference>
<dbReference type="GO" id="GO:0005576">
    <property type="term" value="C:extracellular region"/>
    <property type="evidence" value="ECO:0007669"/>
    <property type="project" value="InterPro"/>
</dbReference>
<gene>
    <name evidence="4" type="ORF">DXC39_27585</name>
</gene>
<accession>A0A3E4TUU5</accession>
<dbReference type="GO" id="GO:0003677">
    <property type="term" value="F:DNA binding"/>
    <property type="evidence" value="ECO:0007669"/>
    <property type="project" value="UniProtKB-UniRule"/>
</dbReference>
<dbReference type="RefSeq" id="WP_117623796.1">
    <property type="nucleotide sequence ID" value="NZ_JBDMEE010000073.1"/>
</dbReference>
<dbReference type="InterPro" id="IPR011010">
    <property type="entry name" value="DNA_brk_join_enz"/>
</dbReference>
<organism evidence="4 5">
    <name type="scientific">Hungatella hathewayi</name>
    <dbReference type="NCBI Taxonomy" id="154046"/>
    <lineage>
        <taxon>Bacteria</taxon>
        <taxon>Bacillati</taxon>
        <taxon>Bacillota</taxon>
        <taxon>Clostridia</taxon>
        <taxon>Lachnospirales</taxon>
        <taxon>Lachnospiraceae</taxon>
        <taxon>Hungatella</taxon>
    </lineage>
</organism>
<proteinExistence type="inferred from homology"/>
<name>A0A3E4TUU5_9FIRM</name>
<dbReference type="PANTHER" id="PTHR30349">
    <property type="entry name" value="PHAGE INTEGRASE-RELATED"/>
    <property type="match status" value="1"/>
</dbReference>
<dbReference type="PROSITE" id="PS51898">
    <property type="entry name" value="TYR_RECOMBINASE"/>
    <property type="match status" value="1"/>
</dbReference>
<evidence type="ECO:0000256" key="3">
    <source>
        <dbReference type="ARBA" id="ARBA00023172"/>
    </source>
</evidence>
<dbReference type="Gene3D" id="1.10.443.10">
    <property type="entry name" value="Intergrase catalytic core"/>
    <property type="match status" value="1"/>
</dbReference>
<reference evidence="4 5" key="1">
    <citation type="submission" date="2018-08" db="EMBL/GenBank/DDBJ databases">
        <title>A genome reference for cultivated species of the human gut microbiota.</title>
        <authorList>
            <person name="Zou Y."/>
            <person name="Xue W."/>
            <person name="Luo G."/>
        </authorList>
    </citation>
    <scope>NUCLEOTIDE SEQUENCE [LARGE SCALE GENOMIC DNA]</scope>
    <source>
        <strain evidence="4 5">TF05-11AC</strain>
    </source>
</reference>
<dbReference type="AlphaFoldDB" id="A0A3E4TUU5"/>
<protein>
    <submittedName>
        <fullName evidence="4">Uncharacterized protein</fullName>
    </submittedName>
</protein>
<dbReference type="InterPro" id="IPR044068">
    <property type="entry name" value="CB"/>
</dbReference>
<sequence length="483" mass="55445">MKYDILNNYKAYLQANLNKNTAKTYYSAVNKVFDGIDFNDLQEVSETKILDRIKNLKSKNQVSAAKNGLKHLQMVNNHLQMPSDAQIAEISKHKRNYVKSRGKSVDFDQMLRKVNVLKNKKLKLAYRLAAISGLRVSELAALEAKDIEFRDDGGISVSVRHGKGDKPGIVDCLNDTYVYSNLKDYCRQNETGKLFYSESYMREKAHGLGMEMHDFRRAYAKIKKMECMAAGATAYEANGAVQEGLRHTRFSTTKRYLYGRKIITKKKIKTVDKKITEKPSKPAETVRTFKECSLYNYELMSVVDAFDLQETEKQALEKYSQFDYDPINESLYNPDFPNPEKYKESIDIITSCIDRKTISDDMIVYRGVPDPKFFFKMDVNNMSVEELNDRFKNQLVRHRSFMSTTIEKNVAKYFAGGRESGLTLIIRAPKGSKGIFLNDVSIHKEEKEVLFQRGSFLRIDKIEKKENLVAYVSLGKQLGKGSL</sequence>
<dbReference type="PROSITE" id="PS51996">
    <property type="entry name" value="TR_MART"/>
    <property type="match status" value="1"/>
</dbReference>
<dbReference type="Pfam" id="PF03496">
    <property type="entry name" value="ADPrib_exo_Tox"/>
    <property type="match status" value="1"/>
</dbReference>
<dbReference type="PANTHER" id="PTHR30349:SF41">
    <property type="entry name" value="INTEGRASE_RECOMBINASE PROTEIN MJ0367-RELATED"/>
    <property type="match status" value="1"/>
</dbReference>
<dbReference type="GO" id="GO:0006310">
    <property type="term" value="P:DNA recombination"/>
    <property type="evidence" value="ECO:0007669"/>
    <property type="project" value="UniProtKB-KW"/>
</dbReference>
<comment type="caution">
    <text evidence="4">The sequence shown here is derived from an EMBL/GenBank/DDBJ whole genome shotgun (WGS) entry which is preliminary data.</text>
</comment>
<dbReference type="InterPro" id="IPR013762">
    <property type="entry name" value="Integrase-like_cat_sf"/>
</dbReference>
<dbReference type="PROSITE" id="PS51900">
    <property type="entry name" value="CB"/>
    <property type="match status" value="1"/>
</dbReference>
<evidence type="ECO:0000256" key="2">
    <source>
        <dbReference type="ARBA" id="ARBA00023125"/>
    </source>
</evidence>
<dbReference type="SUPFAM" id="SSF56399">
    <property type="entry name" value="ADP-ribosylation"/>
    <property type="match status" value="1"/>
</dbReference>
<dbReference type="GO" id="GO:0015074">
    <property type="term" value="P:DNA integration"/>
    <property type="evidence" value="ECO:0007669"/>
    <property type="project" value="InterPro"/>
</dbReference>
<dbReference type="InterPro" id="IPR050090">
    <property type="entry name" value="Tyrosine_recombinase_XerCD"/>
</dbReference>
<dbReference type="SUPFAM" id="SSF56349">
    <property type="entry name" value="DNA breaking-rejoining enzymes"/>
    <property type="match status" value="1"/>
</dbReference>
<dbReference type="EMBL" id="QSSQ01000044">
    <property type="protein sequence ID" value="RGL95802.1"/>
    <property type="molecule type" value="Genomic_DNA"/>
</dbReference>
<dbReference type="Gene3D" id="3.90.176.10">
    <property type="entry name" value="Toxin ADP-ribosyltransferase, Chain A, domain 1"/>
    <property type="match status" value="1"/>
</dbReference>
<evidence type="ECO:0000313" key="4">
    <source>
        <dbReference type="EMBL" id="RGL95802.1"/>
    </source>
</evidence>
<keyword evidence="3" id="KW-0233">DNA recombination</keyword>
<dbReference type="Proteomes" id="UP000261257">
    <property type="component" value="Unassembled WGS sequence"/>
</dbReference>
<dbReference type="InterPro" id="IPR002104">
    <property type="entry name" value="Integrase_catalytic"/>
</dbReference>